<sequence>MDDVIYAKWDQQTGNFETLQEHTEQVLENLSLLKHSYGSLLSEEIWQLAQVAVQYHDTGKIYEGFQQIIKLNMGLSPLTKQEIEKKYPNVPHAFISLLCVPFLELHYSKSTERVVKEAIAHHHVRNVMFDAQILNAVLPDIKEKIDRLEQELCCSINKDLDTTAIGWKPIKKKDKEYPLLVLVKGLLNRVDHAASAGELVECHADKGVGTYVDKFLKKNGHKPRNLQLFSFENRNKNIVAVAQTGMGKTEASLFWIDEAKGFITLPIRVSLNALYERITNGMRYIDEEGQAIAGLLHSGSVDFLQTLKNDYETNELIYEQSSLLSKKLTFSTIDQILKFPFLFRGYEKYLATMAYSKIVLDEIQGYSPKILAVLLKALEMIHQIGGKFMIMTATLPTVFMETMERRGKIKVSDFVKEEFYNNLIRHRISIRKTMIDEDLEHIREAGRNKRVLIIANTVKEAKRIYGLFHNENVRLLHTQFIQKDRAVLEEGIKKFAPNDKKREKQSGIWIATQLVEASLDIDFDLLFTEISTLDSLFQRLGRCYRGRAYEGIEPNVFVYTKAQGIGFVYDEDIVHNGLKLLESFNGQKLREKTKMELVETLYKTENLSKKYLDEFYQALKVLDTLPLNDMGNTEAQRLLRDIDNYQVIPCSIYVENLELFKTFKQEKDSRQRKVLRMQIEKLTTSISRKQVQRYGIETKAIDIPGLQYIHTLNCKYDFDKEKRTGTGIILP</sequence>
<dbReference type="GO" id="GO:0005829">
    <property type="term" value="C:cytosol"/>
    <property type="evidence" value="ECO:0007669"/>
    <property type="project" value="TreeGrafter"/>
</dbReference>
<dbReference type="Pfam" id="PF22590">
    <property type="entry name" value="Cas3-like_C_2"/>
    <property type="match status" value="1"/>
</dbReference>
<dbReference type="PANTHER" id="PTHR47959">
    <property type="entry name" value="ATP-DEPENDENT RNA HELICASE RHLE-RELATED"/>
    <property type="match status" value="1"/>
</dbReference>
<dbReference type="InterPro" id="IPR038257">
    <property type="entry name" value="CRISPR-assoc_Cas3_HD_sf"/>
</dbReference>
<keyword evidence="7" id="KW-0347">Helicase</keyword>
<dbReference type="GO" id="GO:0016787">
    <property type="term" value="F:hydrolase activity"/>
    <property type="evidence" value="ECO:0007669"/>
    <property type="project" value="UniProtKB-KW"/>
</dbReference>
<dbReference type="SUPFAM" id="SSF52540">
    <property type="entry name" value="P-loop containing nucleoside triphosphate hydrolases"/>
    <property type="match status" value="1"/>
</dbReference>
<dbReference type="Gene3D" id="3.40.50.300">
    <property type="entry name" value="P-loop containing nucleotide triphosphate hydrolases"/>
    <property type="match status" value="2"/>
</dbReference>
<evidence type="ECO:0000256" key="5">
    <source>
        <dbReference type="ARBA" id="ARBA00022741"/>
    </source>
</evidence>
<evidence type="ECO:0000256" key="6">
    <source>
        <dbReference type="ARBA" id="ARBA00022801"/>
    </source>
</evidence>
<evidence type="ECO:0000313" key="10">
    <source>
        <dbReference type="EMBL" id="PEM56116.1"/>
    </source>
</evidence>
<protein>
    <submittedName>
        <fullName evidence="10">CRISPR-associated helicase/endonuclease Cas3</fullName>
    </submittedName>
</protein>
<dbReference type="InterPro" id="IPR054712">
    <property type="entry name" value="Cas3-like_dom"/>
</dbReference>
<dbReference type="Pfam" id="PF18019">
    <property type="entry name" value="Cas3_HD"/>
    <property type="match status" value="1"/>
</dbReference>
<dbReference type="InterPro" id="IPR027417">
    <property type="entry name" value="P-loop_NTPase"/>
</dbReference>
<reference evidence="10 11" key="1">
    <citation type="submission" date="2017-09" db="EMBL/GenBank/DDBJ databases">
        <title>Large-scale bioinformatics analysis of Bacillus genomes uncovers conserved roles of natural products in bacterial physiology.</title>
        <authorList>
            <consortium name="Agbiome Team Llc"/>
            <person name="Bleich R.M."/>
            <person name="Grubbs K.J."/>
            <person name="Santa Maria K.C."/>
            <person name="Allen S.E."/>
            <person name="Farag S."/>
            <person name="Shank E.A."/>
            <person name="Bowers A."/>
        </authorList>
    </citation>
    <scope>NUCLEOTIDE SEQUENCE [LARGE SCALE GENOMIC DNA]</scope>
    <source>
        <strain evidence="10 11">AFS010764</strain>
    </source>
</reference>
<evidence type="ECO:0000256" key="1">
    <source>
        <dbReference type="ARBA" id="ARBA00006847"/>
    </source>
</evidence>
<keyword evidence="9" id="KW-0051">Antiviral defense</keyword>
<keyword evidence="10" id="KW-0255">Endonuclease</keyword>
<proteinExistence type="inferred from homology"/>
<dbReference type="CDD" id="cd09641">
    <property type="entry name" value="Cas3''_I"/>
    <property type="match status" value="1"/>
</dbReference>
<evidence type="ECO:0000256" key="2">
    <source>
        <dbReference type="ARBA" id="ARBA00009046"/>
    </source>
</evidence>
<dbReference type="GO" id="GO:0046872">
    <property type="term" value="F:metal ion binding"/>
    <property type="evidence" value="ECO:0007669"/>
    <property type="project" value="UniProtKB-KW"/>
</dbReference>
<dbReference type="AlphaFoldDB" id="A0A2A8BPF6"/>
<evidence type="ECO:0000256" key="9">
    <source>
        <dbReference type="ARBA" id="ARBA00023118"/>
    </source>
</evidence>
<evidence type="ECO:0000256" key="3">
    <source>
        <dbReference type="ARBA" id="ARBA00022722"/>
    </source>
</evidence>
<dbReference type="GO" id="GO:0003724">
    <property type="term" value="F:RNA helicase activity"/>
    <property type="evidence" value="ECO:0007669"/>
    <property type="project" value="TreeGrafter"/>
</dbReference>
<keyword evidence="6" id="KW-0378">Hydrolase</keyword>
<evidence type="ECO:0000256" key="8">
    <source>
        <dbReference type="ARBA" id="ARBA00022840"/>
    </source>
</evidence>
<dbReference type="InterPro" id="IPR011545">
    <property type="entry name" value="DEAD/DEAH_box_helicase_dom"/>
</dbReference>
<dbReference type="Proteomes" id="UP000220621">
    <property type="component" value="Unassembled WGS sequence"/>
</dbReference>
<dbReference type="NCBIfam" id="TIGR01596">
    <property type="entry name" value="cas3_HD"/>
    <property type="match status" value="1"/>
</dbReference>
<dbReference type="Pfam" id="PF00270">
    <property type="entry name" value="DEAD"/>
    <property type="match status" value="1"/>
</dbReference>
<accession>A0A2A8BPF6</accession>
<dbReference type="PANTHER" id="PTHR47959:SF16">
    <property type="entry name" value="CRISPR-ASSOCIATED NUCLEASE_HELICASE CAS3-RELATED"/>
    <property type="match status" value="1"/>
</dbReference>
<dbReference type="SMART" id="SM00487">
    <property type="entry name" value="DEXDc"/>
    <property type="match status" value="1"/>
</dbReference>
<dbReference type="NCBIfam" id="TIGR01587">
    <property type="entry name" value="cas3_core"/>
    <property type="match status" value="1"/>
</dbReference>
<dbReference type="Gene3D" id="1.10.3210.30">
    <property type="match status" value="1"/>
</dbReference>
<dbReference type="GO" id="GO:0004519">
    <property type="term" value="F:endonuclease activity"/>
    <property type="evidence" value="ECO:0007669"/>
    <property type="project" value="UniProtKB-KW"/>
</dbReference>
<dbReference type="InterPro" id="IPR006483">
    <property type="entry name" value="CRISPR-assoc_Cas3_HD"/>
</dbReference>
<evidence type="ECO:0000256" key="7">
    <source>
        <dbReference type="ARBA" id="ARBA00022806"/>
    </source>
</evidence>
<organism evidence="10 11">
    <name type="scientific">Bacillus wiedmannii</name>
    <dbReference type="NCBI Taxonomy" id="1890302"/>
    <lineage>
        <taxon>Bacteria</taxon>
        <taxon>Bacillati</taxon>
        <taxon>Bacillota</taxon>
        <taxon>Bacilli</taxon>
        <taxon>Bacillales</taxon>
        <taxon>Bacillaceae</taxon>
        <taxon>Bacillus</taxon>
        <taxon>Bacillus cereus group</taxon>
    </lineage>
</organism>
<dbReference type="InterPro" id="IPR050079">
    <property type="entry name" value="DEAD_box_RNA_helicase"/>
</dbReference>
<keyword evidence="3" id="KW-0540">Nuclease</keyword>
<evidence type="ECO:0000313" key="11">
    <source>
        <dbReference type="Proteomes" id="UP000220621"/>
    </source>
</evidence>
<comment type="similarity">
    <text evidence="1">In the N-terminal section; belongs to the CRISPR-associated nuclease Cas3-HD family.</text>
</comment>
<comment type="caution">
    <text evidence="10">The sequence shown here is derived from an EMBL/GenBank/DDBJ whole genome shotgun (WGS) entry which is preliminary data.</text>
</comment>
<dbReference type="GO" id="GO:0051607">
    <property type="term" value="P:defense response to virus"/>
    <property type="evidence" value="ECO:0007669"/>
    <property type="project" value="UniProtKB-KW"/>
</dbReference>
<dbReference type="EMBL" id="NUDL01000032">
    <property type="protein sequence ID" value="PEM56116.1"/>
    <property type="molecule type" value="Genomic_DNA"/>
</dbReference>
<name>A0A2A8BPF6_9BACI</name>
<evidence type="ECO:0000256" key="4">
    <source>
        <dbReference type="ARBA" id="ARBA00022723"/>
    </source>
</evidence>
<dbReference type="GO" id="GO:0003676">
    <property type="term" value="F:nucleic acid binding"/>
    <property type="evidence" value="ECO:0007669"/>
    <property type="project" value="InterPro"/>
</dbReference>
<dbReference type="InterPro" id="IPR014001">
    <property type="entry name" value="Helicase_ATP-bd"/>
</dbReference>
<dbReference type="InterPro" id="IPR006474">
    <property type="entry name" value="Helicase_Cas3_CRISPR-ass_core"/>
</dbReference>
<gene>
    <name evidence="10" type="ORF">CN611_12085</name>
</gene>
<keyword evidence="4" id="KW-0479">Metal-binding</keyword>
<dbReference type="GO" id="GO:0005524">
    <property type="term" value="F:ATP binding"/>
    <property type="evidence" value="ECO:0007669"/>
    <property type="project" value="UniProtKB-KW"/>
</dbReference>
<dbReference type="SUPFAM" id="SSF109604">
    <property type="entry name" value="HD-domain/PDEase-like"/>
    <property type="match status" value="1"/>
</dbReference>
<comment type="similarity">
    <text evidence="2">In the central section; belongs to the CRISPR-associated helicase Cas3 family.</text>
</comment>
<keyword evidence="5" id="KW-0547">Nucleotide-binding</keyword>
<keyword evidence="8" id="KW-0067">ATP-binding</keyword>
<dbReference type="PROSITE" id="PS51643">
    <property type="entry name" value="HD_CAS3"/>
    <property type="match status" value="1"/>
</dbReference>
<dbReference type="RefSeq" id="WP_098102421.1">
    <property type="nucleotide sequence ID" value="NZ_NUDL01000032.1"/>
</dbReference>